<dbReference type="InterPro" id="IPR050213">
    <property type="entry name" value="GST_superfamily"/>
</dbReference>
<comment type="caution">
    <text evidence="7">The sequence shown here is derived from an EMBL/GenBank/DDBJ whole genome shotgun (WGS) entry which is preliminary data.</text>
</comment>
<dbReference type="AlphaFoldDB" id="A0A3R7NV20"/>
<evidence type="ECO:0000313" key="7">
    <source>
        <dbReference type="EMBL" id="ROT67462.1"/>
    </source>
</evidence>
<feature type="domain" description="GST N-terminal" evidence="5">
    <location>
        <begin position="1"/>
        <end position="79"/>
    </location>
</feature>
<dbReference type="InterPro" id="IPR010987">
    <property type="entry name" value="Glutathione-S-Trfase_C-like"/>
</dbReference>
<dbReference type="EMBL" id="QCYY01002808">
    <property type="protein sequence ID" value="ROT67462.1"/>
    <property type="molecule type" value="Genomic_DNA"/>
</dbReference>
<comment type="catalytic activity">
    <reaction evidence="4">
        <text>RX + glutathione = an S-substituted glutathione + a halide anion + H(+)</text>
        <dbReference type="Rhea" id="RHEA:16437"/>
        <dbReference type="ChEBI" id="CHEBI:15378"/>
        <dbReference type="ChEBI" id="CHEBI:16042"/>
        <dbReference type="ChEBI" id="CHEBI:17792"/>
        <dbReference type="ChEBI" id="CHEBI:57925"/>
        <dbReference type="ChEBI" id="CHEBI:90779"/>
        <dbReference type="EC" id="2.5.1.18"/>
    </reaction>
</comment>
<dbReference type="InterPro" id="IPR004046">
    <property type="entry name" value="GST_C"/>
</dbReference>
<evidence type="ECO:0000259" key="5">
    <source>
        <dbReference type="PROSITE" id="PS50404"/>
    </source>
</evidence>
<dbReference type="GO" id="GO:0006749">
    <property type="term" value="P:glutathione metabolic process"/>
    <property type="evidence" value="ECO:0007669"/>
    <property type="project" value="TreeGrafter"/>
</dbReference>
<keyword evidence="2 7" id="KW-0808">Transferase</keyword>
<dbReference type="SFLD" id="SFLDG01205">
    <property type="entry name" value="AMPS.1"/>
    <property type="match status" value="1"/>
</dbReference>
<organism evidence="7 8">
    <name type="scientific">Penaeus vannamei</name>
    <name type="common">Whiteleg shrimp</name>
    <name type="synonym">Litopenaeus vannamei</name>
    <dbReference type="NCBI Taxonomy" id="6689"/>
    <lineage>
        <taxon>Eukaryota</taxon>
        <taxon>Metazoa</taxon>
        <taxon>Ecdysozoa</taxon>
        <taxon>Arthropoda</taxon>
        <taxon>Crustacea</taxon>
        <taxon>Multicrustacea</taxon>
        <taxon>Malacostraca</taxon>
        <taxon>Eumalacostraca</taxon>
        <taxon>Eucarida</taxon>
        <taxon>Decapoda</taxon>
        <taxon>Dendrobranchiata</taxon>
        <taxon>Penaeoidea</taxon>
        <taxon>Penaeidae</taxon>
        <taxon>Penaeus</taxon>
    </lineage>
</organism>
<dbReference type="InterPro" id="IPR004045">
    <property type="entry name" value="Glutathione_S-Trfase_N"/>
</dbReference>
<reference evidence="7 8" key="1">
    <citation type="submission" date="2018-04" db="EMBL/GenBank/DDBJ databases">
        <authorList>
            <person name="Zhang X."/>
            <person name="Yuan J."/>
            <person name="Li F."/>
            <person name="Xiang J."/>
        </authorList>
    </citation>
    <scope>NUCLEOTIDE SEQUENCE [LARGE SCALE GENOMIC DNA]</scope>
    <source>
        <tissue evidence="7">Muscle</tissue>
    </source>
</reference>
<dbReference type="PROSITE" id="PS50405">
    <property type="entry name" value="GST_CTER"/>
    <property type="match status" value="1"/>
</dbReference>
<dbReference type="InterPro" id="IPR040079">
    <property type="entry name" value="Glutathione_S-Trfase"/>
</dbReference>
<dbReference type="GO" id="GO:0004364">
    <property type="term" value="F:glutathione transferase activity"/>
    <property type="evidence" value="ECO:0007669"/>
    <property type="project" value="UniProtKB-EC"/>
</dbReference>
<dbReference type="PANTHER" id="PTHR11571">
    <property type="entry name" value="GLUTATHIONE S-TRANSFERASE"/>
    <property type="match status" value="1"/>
</dbReference>
<dbReference type="PANTHER" id="PTHR11571:SF224">
    <property type="entry name" value="HEMATOPOIETIC PROSTAGLANDIN D SYNTHASE"/>
    <property type="match status" value="1"/>
</dbReference>
<proteinExistence type="inferred from homology"/>
<protein>
    <recommendedName>
        <fullName evidence="1">glutathione transferase</fullName>
        <ecNumber evidence="1">2.5.1.18</ecNumber>
    </recommendedName>
</protein>
<dbReference type="Proteomes" id="UP000283509">
    <property type="component" value="Unassembled WGS sequence"/>
</dbReference>
<dbReference type="OrthoDB" id="414243at2759"/>
<evidence type="ECO:0000313" key="8">
    <source>
        <dbReference type="Proteomes" id="UP000283509"/>
    </source>
</evidence>
<comment type="similarity">
    <text evidence="3">Belongs to the GST superfamily. Sigma family.</text>
</comment>
<evidence type="ECO:0000256" key="1">
    <source>
        <dbReference type="ARBA" id="ARBA00012452"/>
    </source>
</evidence>
<feature type="domain" description="GST C-terminal" evidence="6">
    <location>
        <begin position="81"/>
        <end position="204"/>
    </location>
</feature>
<dbReference type="Gene3D" id="3.40.30.10">
    <property type="entry name" value="Glutaredoxin"/>
    <property type="match status" value="1"/>
</dbReference>
<reference evidence="7 8" key="2">
    <citation type="submission" date="2019-01" db="EMBL/GenBank/DDBJ databases">
        <title>The decoding of complex shrimp genome reveals the adaptation for benthos swimmer, frequently molting mechanism and breeding impact on genome.</title>
        <authorList>
            <person name="Sun Y."/>
            <person name="Gao Y."/>
            <person name="Yu Y."/>
        </authorList>
    </citation>
    <scope>NUCLEOTIDE SEQUENCE [LARGE SCALE GENOMIC DNA]</scope>
    <source>
        <tissue evidence="7">Muscle</tissue>
    </source>
</reference>
<dbReference type="SUPFAM" id="SSF52833">
    <property type="entry name" value="Thioredoxin-like"/>
    <property type="match status" value="1"/>
</dbReference>
<gene>
    <name evidence="7" type="ORF">C7M84_014459</name>
</gene>
<dbReference type="EC" id="2.5.1.18" evidence="1"/>
<dbReference type="SFLD" id="SFLDS00019">
    <property type="entry name" value="Glutathione_Transferase_(cytos"/>
    <property type="match status" value="1"/>
</dbReference>
<evidence type="ECO:0000256" key="2">
    <source>
        <dbReference type="ARBA" id="ARBA00022679"/>
    </source>
</evidence>
<dbReference type="InterPro" id="IPR036282">
    <property type="entry name" value="Glutathione-S-Trfase_C_sf"/>
</dbReference>
<dbReference type="Gene3D" id="1.20.1050.10">
    <property type="match status" value="1"/>
</dbReference>
<evidence type="ECO:0000259" key="6">
    <source>
        <dbReference type="PROSITE" id="PS50405"/>
    </source>
</evidence>
<accession>A0A3R7NV20</accession>
<evidence type="ECO:0000256" key="4">
    <source>
        <dbReference type="ARBA" id="ARBA00047960"/>
    </source>
</evidence>
<dbReference type="InterPro" id="IPR036249">
    <property type="entry name" value="Thioredoxin-like_sf"/>
</dbReference>
<dbReference type="PROSITE" id="PS50404">
    <property type="entry name" value="GST_NTER"/>
    <property type="match status" value="1"/>
</dbReference>
<dbReference type="SFLD" id="SFLDG00363">
    <property type="entry name" value="AMPS_(cytGST):_Alpha-__Mu-__Pi"/>
    <property type="match status" value="1"/>
</dbReference>
<sequence length="218" mass="25111">MTYQLKYLSLRARGEAVRWVLKVAGVTYTEETIDIFREWPGRKHEFKFRKVPELVVDGKPLHQTTVICRFLGERHDLASGDLWTTTRQMEVVEALHDLANSMASALMARVQGDEERQKVMVGLAEAQFPVVLSNIEERITNKGWILSQQMTWVDVFIAAYLDVYENYFPGEVAKFPLCEALRRRVQDMPVIKAWREERPPWHPFEDPQGLVAPSGGPP</sequence>
<name>A0A3R7NV20_PENVA</name>
<evidence type="ECO:0000256" key="3">
    <source>
        <dbReference type="ARBA" id="ARBA00038317"/>
    </source>
</evidence>
<dbReference type="Pfam" id="PF14497">
    <property type="entry name" value="GST_C_3"/>
    <property type="match status" value="1"/>
</dbReference>
<dbReference type="STRING" id="6689.A0A3R7NV20"/>
<dbReference type="CDD" id="cd03039">
    <property type="entry name" value="GST_N_Sigma_like"/>
    <property type="match status" value="1"/>
</dbReference>
<dbReference type="Pfam" id="PF02798">
    <property type="entry name" value="GST_N"/>
    <property type="match status" value="1"/>
</dbReference>
<dbReference type="SUPFAM" id="SSF47616">
    <property type="entry name" value="GST C-terminal domain-like"/>
    <property type="match status" value="1"/>
</dbReference>
<keyword evidence="8" id="KW-1185">Reference proteome</keyword>